<name>A0ABU9Y9Q1_9SPHN</name>
<dbReference type="SUPFAM" id="SSF49354">
    <property type="entry name" value="PapD-like"/>
    <property type="match status" value="1"/>
</dbReference>
<reference evidence="3 4" key="1">
    <citation type="submission" date="2024-05" db="EMBL/GenBank/DDBJ databases">
        <authorList>
            <person name="Liu Q."/>
            <person name="Xin Y.-H."/>
        </authorList>
    </citation>
    <scope>NUCLEOTIDE SEQUENCE [LARGE SCALE GENOMIC DNA]</scope>
    <source>
        <strain evidence="3 4">CGMCC 1.10181</strain>
    </source>
</reference>
<evidence type="ECO:0000259" key="2">
    <source>
        <dbReference type="Pfam" id="PF00345"/>
    </source>
</evidence>
<evidence type="ECO:0000256" key="1">
    <source>
        <dbReference type="SAM" id="SignalP"/>
    </source>
</evidence>
<feature type="signal peptide" evidence="1">
    <location>
        <begin position="1"/>
        <end position="27"/>
    </location>
</feature>
<dbReference type="PANTHER" id="PTHR30251:SF4">
    <property type="entry name" value="SLR1668 PROTEIN"/>
    <property type="match status" value="1"/>
</dbReference>
<dbReference type="PANTHER" id="PTHR30251">
    <property type="entry name" value="PILUS ASSEMBLY CHAPERONE"/>
    <property type="match status" value="1"/>
</dbReference>
<feature type="chain" id="PRO_5045766949" evidence="1">
    <location>
        <begin position="28"/>
        <end position="254"/>
    </location>
</feature>
<evidence type="ECO:0000313" key="3">
    <source>
        <dbReference type="EMBL" id="MEN2792537.1"/>
    </source>
</evidence>
<dbReference type="RefSeq" id="WP_343888246.1">
    <property type="nucleotide sequence ID" value="NZ_BAAAEH010000007.1"/>
</dbReference>
<dbReference type="InterPro" id="IPR013783">
    <property type="entry name" value="Ig-like_fold"/>
</dbReference>
<organism evidence="3 4">
    <name type="scientific">Sphingomonas oligophenolica</name>
    <dbReference type="NCBI Taxonomy" id="301154"/>
    <lineage>
        <taxon>Bacteria</taxon>
        <taxon>Pseudomonadati</taxon>
        <taxon>Pseudomonadota</taxon>
        <taxon>Alphaproteobacteria</taxon>
        <taxon>Sphingomonadales</taxon>
        <taxon>Sphingomonadaceae</taxon>
        <taxon>Sphingomonas</taxon>
    </lineage>
</organism>
<evidence type="ECO:0000313" key="4">
    <source>
        <dbReference type="Proteomes" id="UP001419910"/>
    </source>
</evidence>
<dbReference type="Proteomes" id="UP001419910">
    <property type="component" value="Unassembled WGS sequence"/>
</dbReference>
<dbReference type="InterPro" id="IPR008962">
    <property type="entry name" value="PapD-like_sf"/>
</dbReference>
<dbReference type="InterPro" id="IPR050643">
    <property type="entry name" value="Periplasmic_pilus_chap"/>
</dbReference>
<protein>
    <submittedName>
        <fullName evidence="3">Fimbria/pilus periplasmic chaperone</fullName>
    </submittedName>
</protein>
<dbReference type="InterPro" id="IPR016147">
    <property type="entry name" value="Pili_assmbl_chaperone_N"/>
</dbReference>
<keyword evidence="1" id="KW-0732">Signal</keyword>
<comment type="caution">
    <text evidence="3">The sequence shown here is derived from an EMBL/GenBank/DDBJ whole genome shotgun (WGS) entry which is preliminary data.</text>
</comment>
<gene>
    <name evidence="3" type="ORF">ABC974_23120</name>
</gene>
<feature type="domain" description="Pili assembly chaperone N-terminal" evidence="2">
    <location>
        <begin position="47"/>
        <end position="143"/>
    </location>
</feature>
<keyword evidence="4" id="KW-1185">Reference proteome</keyword>
<dbReference type="Pfam" id="PF00345">
    <property type="entry name" value="PapD_N"/>
    <property type="match status" value="1"/>
</dbReference>
<proteinExistence type="predicted"/>
<dbReference type="EMBL" id="JBDIME010000030">
    <property type="protein sequence ID" value="MEN2792537.1"/>
    <property type="molecule type" value="Genomic_DNA"/>
</dbReference>
<accession>A0ABU9Y9Q1</accession>
<dbReference type="Gene3D" id="2.60.40.10">
    <property type="entry name" value="Immunoglobulins"/>
    <property type="match status" value="1"/>
</dbReference>
<sequence length="254" mass="26933">MRPLSRFRTIGVTLATFGMLAAPLYQADAITVKPLVVDLKTSGRGMNQVVSVENTSAIAVPVQLTVQELVVEAGETHGTGKDPGDLVVFPPQALIQPGQTQTFRVQYVGDPALTRSKHYYITVAQVPVKPKEGESAVQVVFSFQVLASVGPQGAKPALRVQSVGVGKNGAGKPVPIITVANDSSTYGYLSHGKLRVVEKDASGREVFRQTLAGPEIEQQLGMGLITSGQERKFTLAGVLPLPEGTIEAKFTPDS</sequence>